<evidence type="ECO:0000313" key="2">
    <source>
        <dbReference type="Proteomes" id="UP000231279"/>
    </source>
</evidence>
<evidence type="ECO:0000313" key="1">
    <source>
        <dbReference type="EMBL" id="PIN06250.1"/>
    </source>
</evidence>
<dbReference type="STRING" id="429701.A0A2G9GMK6"/>
<dbReference type="AlphaFoldDB" id="A0A2G9GMK6"/>
<dbReference type="Proteomes" id="UP000231279">
    <property type="component" value="Unassembled WGS sequence"/>
</dbReference>
<dbReference type="EC" id="4.1.1.19" evidence="1"/>
<dbReference type="EMBL" id="NKXS01004489">
    <property type="protein sequence ID" value="PIN06250.1"/>
    <property type="molecule type" value="Genomic_DNA"/>
</dbReference>
<dbReference type="OrthoDB" id="1745609at2759"/>
<dbReference type="GO" id="GO:0008792">
    <property type="term" value="F:arginine decarboxylase activity"/>
    <property type="evidence" value="ECO:0007669"/>
    <property type="project" value="UniProtKB-EC"/>
</dbReference>
<sequence>MQHEPELMFQTLKHRIEEFSDDGGSISSLALVNGLACSLNKMPYLAAGATCSLTAAAAGISGCYYCNDDNYAAAADSVAAEEEQWSYCVA</sequence>
<protein>
    <submittedName>
        <fullName evidence="1">Arginine decarboxylase</fullName>
        <ecNumber evidence="1">4.1.1.19</ecNumber>
    </submittedName>
</protein>
<keyword evidence="2" id="KW-1185">Reference proteome</keyword>
<comment type="caution">
    <text evidence="1">The sequence shown here is derived from an EMBL/GenBank/DDBJ whole genome shotgun (WGS) entry which is preliminary data.</text>
</comment>
<keyword evidence="1" id="KW-0456">Lyase</keyword>
<name>A0A2G9GMK6_9LAMI</name>
<reference evidence="2" key="1">
    <citation type="journal article" date="2018" name="Gigascience">
        <title>Genome assembly of the Pink Ipe (Handroanthus impetiginosus, Bignoniaceae), a highly valued, ecologically keystone Neotropical timber forest tree.</title>
        <authorList>
            <person name="Silva-Junior O.B."/>
            <person name="Grattapaglia D."/>
            <person name="Novaes E."/>
            <person name="Collevatti R.G."/>
        </authorList>
    </citation>
    <scope>NUCLEOTIDE SEQUENCE [LARGE SCALE GENOMIC DNA]</scope>
    <source>
        <strain evidence="2">cv. UFG-1</strain>
    </source>
</reference>
<dbReference type="UniPathway" id="UPA00186">
    <property type="reaction ID" value="UER00284"/>
</dbReference>
<gene>
    <name evidence="1" type="ORF">CDL12_21199</name>
</gene>
<proteinExistence type="predicted"/>
<accession>A0A2G9GMK6</accession>
<organism evidence="1 2">
    <name type="scientific">Handroanthus impetiginosus</name>
    <dbReference type="NCBI Taxonomy" id="429701"/>
    <lineage>
        <taxon>Eukaryota</taxon>
        <taxon>Viridiplantae</taxon>
        <taxon>Streptophyta</taxon>
        <taxon>Embryophyta</taxon>
        <taxon>Tracheophyta</taxon>
        <taxon>Spermatophyta</taxon>
        <taxon>Magnoliopsida</taxon>
        <taxon>eudicotyledons</taxon>
        <taxon>Gunneridae</taxon>
        <taxon>Pentapetalae</taxon>
        <taxon>asterids</taxon>
        <taxon>lamiids</taxon>
        <taxon>Lamiales</taxon>
        <taxon>Bignoniaceae</taxon>
        <taxon>Crescentiina</taxon>
        <taxon>Tabebuia alliance</taxon>
        <taxon>Handroanthus</taxon>
    </lineage>
</organism>